<keyword evidence="1" id="KW-1133">Transmembrane helix</keyword>
<dbReference type="SUPFAM" id="SSF54523">
    <property type="entry name" value="Pili subunits"/>
    <property type="match status" value="1"/>
</dbReference>
<keyword evidence="1" id="KW-0812">Transmembrane</keyword>
<dbReference type="EMBL" id="FPHH01000157">
    <property type="protein sequence ID" value="SFV70797.1"/>
    <property type="molecule type" value="Genomic_DNA"/>
</dbReference>
<name>A0A1W1CYL8_9ZZZZ</name>
<dbReference type="InterPro" id="IPR012902">
    <property type="entry name" value="N_methyl_site"/>
</dbReference>
<dbReference type="NCBIfam" id="TIGR02532">
    <property type="entry name" value="IV_pilin_GFxxxE"/>
    <property type="match status" value="1"/>
</dbReference>
<protein>
    <submittedName>
        <fullName evidence="2">Uncharacterized protein</fullName>
    </submittedName>
</protein>
<sequence>MRRTAFTLIELMIVIVIMGVVYTLAINNFSRLNSDSTQKLRLENLKEYLGSLKYSKSARVLCLDNCANCGIYLDGNKTKSIDGFVDDSVKTYRYDNSYGFIEQKQKTFFNADGVEENICFSYTLDNNKIGDQVLIEYKNKFYDMTTYLQKTPVYKSMQAAQDAKENLVNAVIR</sequence>
<proteinExistence type="predicted"/>
<dbReference type="Pfam" id="PF07963">
    <property type="entry name" value="N_methyl"/>
    <property type="match status" value="1"/>
</dbReference>
<accession>A0A1W1CYL8</accession>
<evidence type="ECO:0000313" key="2">
    <source>
        <dbReference type="EMBL" id="SFV70797.1"/>
    </source>
</evidence>
<gene>
    <name evidence="2" type="ORF">MNB_SM-5-1489</name>
</gene>
<keyword evidence="1" id="KW-0472">Membrane</keyword>
<dbReference type="Gene3D" id="3.30.700.10">
    <property type="entry name" value="Glycoprotein, Type 4 Pilin"/>
    <property type="match status" value="1"/>
</dbReference>
<dbReference type="InterPro" id="IPR045584">
    <property type="entry name" value="Pilin-like"/>
</dbReference>
<feature type="transmembrane region" description="Helical" evidence="1">
    <location>
        <begin position="6"/>
        <end position="26"/>
    </location>
</feature>
<dbReference type="AlphaFoldDB" id="A0A1W1CYL8"/>
<organism evidence="2">
    <name type="scientific">hydrothermal vent metagenome</name>
    <dbReference type="NCBI Taxonomy" id="652676"/>
    <lineage>
        <taxon>unclassified sequences</taxon>
        <taxon>metagenomes</taxon>
        <taxon>ecological metagenomes</taxon>
    </lineage>
</organism>
<reference evidence="2" key="1">
    <citation type="submission" date="2016-10" db="EMBL/GenBank/DDBJ databases">
        <authorList>
            <person name="de Groot N.N."/>
        </authorList>
    </citation>
    <scope>NUCLEOTIDE SEQUENCE</scope>
</reference>
<evidence type="ECO:0000256" key="1">
    <source>
        <dbReference type="SAM" id="Phobius"/>
    </source>
</evidence>